<evidence type="ECO:0000259" key="1">
    <source>
        <dbReference type="PROSITE" id="PS50835"/>
    </source>
</evidence>
<dbReference type="Pfam" id="PF00168">
    <property type="entry name" value="C2"/>
    <property type="match status" value="1"/>
</dbReference>
<evidence type="ECO:0000313" key="2">
    <source>
        <dbReference type="EMBL" id="RXN02985.1"/>
    </source>
</evidence>
<dbReference type="InterPro" id="IPR003599">
    <property type="entry name" value="Ig_sub"/>
</dbReference>
<dbReference type="Gene3D" id="2.60.40.10">
    <property type="entry name" value="Immunoglobulins"/>
    <property type="match status" value="2"/>
</dbReference>
<dbReference type="PANTHER" id="PTHR46013:SF4">
    <property type="entry name" value="B-CELL RECEPTOR CD22-RELATED"/>
    <property type="match status" value="1"/>
</dbReference>
<dbReference type="AlphaFoldDB" id="A0A498LCH2"/>
<keyword evidence="3" id="KW-1185">Reference proteome</keyword>
<feature type="domain" description="Ig-like" evidence="1">
    <location>
        <begin position="205"/>
        <end position="293"/>
    </location>
</feature>
<accession>A0A498LCH2</accession>
<dbReference type="Proteomes" id="UP000290572">
    <property type="component" value="Unassembled WGS sequence"/>
</dbReference>
<dbReference type="PANTHER" id="PTHR46013">
    <property type="entry name" value="VASCULAR CELL ADHESION MOLECULE 1"/>
    <property type="match status" value="1"/>
</dbReference>
<organism evidence="2 3">
    <name type="scientific">Labeo rohita</name>
    <name type="common">Indian major carp</name>
    <name type="synonym">Cyprinus rohita</name>
    <dbReference type="NCBI Taxonomy" id="84645"/>
    <lineage>
        <taxon>Eukaryota</taxon>
        <taxon>Metazoa</taxon>
        <taxon>Chordata</taxon>
        <taxon>Craniata</taxon>
        <taxon>Vertebrata</taxon>
        <taxon>Euteleostomi</taxon>
        <taxon>Actinopterygii</taxon>
        <taxon>Neopterygii</taxon>
        <taxon>Teleostei</taxon>
        <taxon>Ostariophysi</taxon>
        <taxon>Cypriniformes</taxon>
        <taxon>Cyprinidae</taxon>
        <taxon>Labeoninae</taxon>
        <taxon>Labeonini</taxon>
        <taxon>Labeo</taxon>
    </lineage>
</organism>
<reference evidence="2 3" key="1">
    <citation type="submission" date="2018-03" db="EMBL/GenBank/DDBJ databases">
        <title>Draft genome sequence of Rohu Carp (Labeo rohita).</title>
        <authorList>
            <person name="Das P."/>
            <person name="Kushwaha B."/>
            <person name="Joshi C.G."/>
            <person name="Kumar D."/>
            <person name="Nagpure N.S."/>
            <person name="Sahoo L."/>
            <person name="Das S.P."/>
            <person name="Bit A."/>
            <person name="Patnaik S."/>
            <person name="Meher P.K."/>
            <person name="Jayasankar P."/>
            <person name="Koringa P.G."/>
            <person name="Patel N.V."/>
            <person name="Hinsu A.T."/>
            <person name="Kumar R."/>
            <person name="Pandey M."/>
            <person name="Agarwal S."/>
            <person name="Srivastava S."/>
            <person name="Singh M."/>
            <person name="Iquebal M.A."/>
            <person name="Jaiswal S."/>
            <person name="Angadi U.B."/>
            <person name="Kumar N."/>
            <person name="Raza M."/>
            <person name="Shah T.M."/>
            <person name="Rai A."/>
            <person name="Jena J.K."/>
        </authorList>
    </citation>
    <scope>NUCLEOTIDE SEQUENCE [LARGE SCALE GENOMIC DNA]</scope>
    <source>
        <strain evidence="2">DASCIFA01</strain>
        <tissue evidence="2">Testis</tissue>
    </source>
</reference>
<dbReference type="STRING" id="84645.A0A498LCH2"/>
<sequence length="324" mass="36889">MGPHTTLSALPTYLSNVKDIHSVLEITVYDEDRDRSADFLGKVAIPLLNIRNSEQKAYVLKNKELTGPTKGVIFLEADVIFNAVKASLRTFVPPEQKYIEEEAKVSKQSGCWDVTYTSTRVCALVNSTVDISCTYSHPSAYTVNKTFWDYIRRGDIKDLREEHQFAGRVEYVENKLRIKELEISNFEEYRFRIITDFIDRYSGSPGLILTVQRQKEAAAVSEEEDVILSCSTNCTLNNNHAYIWYKNGRQVTDGFTKVNKLYLDSVSNEELQQYSCAVGDPVNSTVFSHYTVTLLLFLPQFLIIAALWMCSEDGGGEKRVFWCS</sequence>
<dbReference type="InterPro" id="IPR013783">
    <property type="entry name" value="Ig-like_fold"/>
</dbReference>
<dbReference type="Gene3D" id="2.60.40.150">
    <property type="entry name" value="C2 domain"/>
    <property type="match status" value="1"/>
</dbReference>
<dbReference type="InterPro" id="IPR036179">
    <property type="entry name" value="Ig-like_dom_sf"/>
</dbReference>
<evidence type="ECO:0000313" key="3">
    <source>
        <dbReference type="Proteomes" id="UP000290572"/>
    </source>
</evidence>
<dbReference type="EMBL" id="QBIY01013490">
    <property type="protein sequence ID" value="RXN02985.1"/>
    <property type="molecule type" value="Genomic_DNA"/>
</dbReference>
<comment type="caution">
    <text evidence="2">The sequence shown here is derived from an EMBL/GenBank/DDBJ whole genome shotgun (WGS) entry which is preliminary data.</text>
</comment>
<dbReference type="PROSITE" id="PS50835">
    <property type="entry name" value="IG_LIKE"/>
    <property type="match status" value="1"/>
</dbReference>
<protein>
    <submittedName>
        <fullName evidence="2">Sialoadhesin-like isoform X1</fullName>
    </submittedName>
</protein>
<dbReference type="InterPro" id="IPR035892">
    <property type="entry name" value="C2_domain_sf"/>
</dbReference>
<name>A0A498LCH2_LABRO</name>
<gene>
    <name evidence="2" type="ORF">ROHU_034571</name>
</gene>
<dbReference type="InterPro" id="IPR007110">
    <property type="entry name" value="Ig-like_dom"/>
</dbReference>
<dbReference type="SUPFAM" id="SSF49562">
    <property type="entry name" value="C2 domain (Calcium/lipid-binding domain, CaLB)"/>
    <property type="match status" value="1"/>
</dbReference>
<dbReference type="InterPro" id="IPR000008">
    <property type="entry name" value="C2_dom"/>
</dbReference>
<dbReference type="SUPFAM" id="SSF48726">
    <property type="entry name" value="Immunoglobulin"/>
    <property type="match status" value="1"/>
</dbReference>
<proteinExistence type="predicted"/>
<dbReference type="SMART" id="SM00409">
    <property type="entry name" value="IG"/>
    <property type="match status" value="2"/>
</dbReference>